<keyword evidence="1" id="KW-0472">Membrane</keyword>
<reference evidence="2 3" key="1">
    <citation type="journal article" date="2019" name="Nat. Ecol. Evol.">
        <title>Megaphylogeny resolves global patterns of mushroom evolution.</title>
        <authorList>
            <person name="Varga T."/>
            <person name="Krizsan K."/>
            <person name="Foldi C."/>
            <person name="Dima B."/>
            <person name="Sanchez-Garcia M."/>
            <person name="Sanchez-Ramirez S."/>
            <person name="Szollosi G.J."/>
            <person name="Szarkandi J.G."/>
            <person name="Papp V."/>
            <person name="Albert L."/>
            <person name="Andreopoulos W."/>
            <person name="Angelini C."/>
            <person name="Antonin V."/>
            <person name="Barry K.W."/>
            <person name="Bougher N.L."/>
            <person name="Buchanan P."/>
            <person name="Buyck B."/>
            <person name="Bense V."/>
            <person name="Catcheside P."/>
            <person name="Chovatia M."/>
            <person name="Cooper J."/>
            <person name="Damon W."/>
            <person name="Desjardin D."/>
            <person name="Finy P."/>
            <person name="Geml J."/>
            <person name="Haridas S."/>
            <person name="Hughes K."/>
            <person name="Justo A."/>
            <person name="Karasinski D."/>
            <person name="Kautmanova I."/>
            <person name="Kiss B."/>
            <person name="Kocsube S."/>
            <person name="Kotiranta H."/>
            <person name="LaButti K.M."/>
            <person name="Lechner B.E."/>
            <person name="Liimatainen K."/>
            <person name="Lipzen A."/>
            <person name="Lukacs Z."/>
            <person name="Mihaltcheva S."/>
            <person name="Morgado L.N."/>
            <person name="Niskanen T."/>
            <person name="Noordeloos M.E."/>
            <person name="Ohm R.A."/>
            <person name="Ortiz-Santana B."/>
            <person name="Ovrebo C."/>
            <person name="Racz N."/>
            <person name="Riley R."/>
            <person name="Savchenko A."/>
            <person name="Shiryaev A."/>
            <person name="Soop K."/>
            <person name="Spirin V."/>
            <person name="Szebenyi C."/>
            <person name="Tomsovsky M."/>
            <person name="Tulloss R.E."/>
            <person name="Uehling J."/>
            <person name="Grigoriev I.V."/>
            <person name="Vagvolgyi C."/>
            <person name="Papp T."/>
            <person name="Martin F.M."/>
            <person name="Miettinen O."/>
            <person name="Hibbett D.S."/>
            <person name="Nagy L.G."/>
        </authorList>
    </citation>
    <scope>NUCLEOTIDE SEQUENCE [LARGE SCALE GENOMIC DNA]</scope>
    <source>
        <strain evidence="2 3">CBS 309.79</strain>
    </source>
</reference>
<dbReference type="Proteomes" id="UP000305067">
    <property type="component" value="Unassembled WGS sequence"/>
</dbReference>
<evidence type="ECO:0000313" key="2">
    <source>
        <dbReference type="EMBL" id="TFK97263.1"/>
    </source>
</evidence>
<evidence type="ECO:0000256" key="1">
    <source>
        <dbReference type="SAM" id="Phobius"/>
    </source>
</evidence>
<dbReference type="EMBL" id="ML178849">
    <property type="protein sequence ID" value="TFK97263.1"/>
    <property type="molecule type" value="Genomic_DNA"/>
</dbReference>
<dbReference type="AlphaFoldDB" id="A0A5C3QG07"/>
<organism evidence="2 3">
    <name type="scientific">Pterulicium gracile</name>
    <dbReference type="NCBI Taxonomy" id="1884261"/>
    <lineage>
        <taxon>Eukaryota</taxon>
        <taxon>Fungi</taxon>
        <taxon>Dikarya</taxon>
        <taxon>Basidiomycota</taxon>
        <taxon>Agaricomycotina</taxon>
        <taxon>Agaricomycetes</taxon>
        <taxon>Agaricomycetidae</taxon>
        <taxon>Agaricales</taxon>
        <taxon>Pleurotineae</taxon>
        <taxon>Pterulaceae</taxon>
        <taxon>Pterulicium</taxon>
    </lineage>
</organism>
<accession>A0A5C3QG07</accession>
<keyword evidence="1" id="KW-1133">Transmembrane helix</keyword>
<keyword evidence="1" id="KW-0812">Transmembrane</keyword>
<evidence type="ECO:0000313" key="3">
    <source>
        <dbReference type="Proteomes" id="UP000305067"/>
    </source>
</evidence>
<feature type="transmembrane region" description="Helical" evidence="1">
    <location>
        <begin position="20"/>
        <end position="37"/>
    </location>
</feature>
<keyword evidence="3" id="KW-1185">Reference proteome</keyword>
<gene>
    <name evidence="2" type="ORF">BDV98DRAFT_574847</name>
</gene>
<name>A0A5C3QG07_9AGAR</name>
<protein>
    <submittedName>
        <fullName evidence="2">Uncharacterized protein</fullName>
    </submittedName>
</protein>
<sequence length="93" mass="9988">MDVIDWEGSPTRPTTRVGLVWPFLFLAGVTGVFLQGMSSDVRAPNKSILLRAIAGDLATSSVCRGLLMREVDRNSGNTGVGVIQRRGAKGRTE</sequence>
<proteinExistence type="predicted"/>